<evidence type="ECO:0000313" key="5">
    <source>
        <dbReference type="Proteomes" id="UP000236546"/>
    </source>
</evidence>
<proteinExistence type="predicted"/>
<dbReference type="GO" id="GO:0004932">
    <property type="term" value="F:mating-type factor pheromone receptor activity"/>
    <property type="evidence" value="ECO:0007669"/>
    <property type="project" value="InterPro"/>
</dbReference>
<dbReference type="GO" id="GO:0000750">
    <property type="term" value="P:pheromone-dependent signal transduction involved in conjugation with cellular fusion"/>
    <property type="evidence" value="ECO:0007669"/>
    <property type="project" value="TreeGrafter"/>
</dbReference>
<dbReference type="CDD" id="cd14939">
    <property type="entry name" value="7tmD_STE2"/>
    <property type="match status" value="1"/>
</dbReference>
<reference evidence="2 5" key="2">
    <citation type="submission" date="2017-02" db="EMBL/GenBank/DDBJ databases">
        <title>Genomes of Trichoderma spp. with biocontrol activity.</title>
        <authorList>
            <person name="Gardiner D."/>
            <person name="Kazan K."/>
            <person name="Vos C."/>
            <person name="Harvey P."/>
        </authorList>
    </citation>
    <scope>NUCLEOTIDE SEQUENCE [LARGE SCALE GENOMIC DNA]</scope>
    <source>
        <strain evidence="2 5">A5MH</strain>
    </source>
</reference>
<keyword evidence="4" id="KW-1185">Reference proteome</keyword>
<evidence type="ECO:0000313" key="2">
    <source>
        <dbReference type="EMBL" id="PNP42219.1"/>
    </source>
</evidence>
<gene>
    <name evidence="3" type="ORF">TGAM01_v202381</name>
    <name evidence="2" type="ORF">TGAMA5MH_05901</name>
</gene>
<dbReference type="AlphaFoldDB" id="A0A0W7VR33"/>
<keyword evidence="1" id="KW-1133">Transmembrane helix</keyword>
<feature type="transmembrane region" description="Helical" evidence="1">
    <location>
        <begin position="152"/>
        <end position="172"/>
    </location>
</feature>
<organism evidence="2 5">
    <name type="scientific">Trichoderma gamsii</name>
    <dbReference type="NCBI Taxonomy" id="398673"/>
    <lineage>
        <taxon>Eukaryota</taxon>
        <taxon>Fungi</taxon>
        <taxon>Dikarya</taxon>
        <taxon>Ascomycota</taxon>
        <taxon>Pezizomycotina</taxon>
        <taxon>Sordariomycetes</taxon>
        <taxon>Hypocreomycetidae</taxon>
        <taxon>Hypocreales</taxon>
        <taxon>Hypocreaceae</taxon>
        <taxon>Trichoderma</taxon>
    </lineage>
</organism>
<evidence type="ECO:0000313" key="4">
    <source>
        <dbReference type="Proteomes" id="UP000054821"/>
    </source>
</evidence>
<feature type="transmembrane region" description="Helical" evidence="1">
    <location>
        <begin position="111"/>
        <end position="131"/>
    </location>
</feature>
<feature type="transmembrane region" description="Helical" evidence="1">
    <location>
        <begin position="71"/>
        <end position="91"/>
    </location>
</feature>
<protein>
    <submittedName>
        <fullName evidence="3">Pheromone alpha factor receptor</fullName>
    </submittedName>
</protein>
<dbReference type="Gene3D" id="1.10.287.920">
    <property type="entry name" value="Pheromone alpha factor receptor"/>
    <property type="match status" value="1"/>
</dbReference>
<sequence>MSFNPYAQNVTIRISPALPALHIPLHFIDSFNDETVSIVLNYGTQLGAAIMMLLVVLFTTPPSKFLRTAHLLHLLGLLVCIVRTVLLALYFESPFAHFYAVWSGDYSGVPSWTYRESVAGTVLSMLLVVVNDMALMNQAWTMVSLWPTATKFVLCAVSLLFALLSVAARTAFTVIQCKAIYALEPAVQFAWLVHAMVIINICTTLWFCALFNSKIIIHLIANRGVLPSRRAMSPMEVLVVTNGALMIIPVIFAFIEFRPILNFESSSLTPASITLILPLGSLVAQRLAYTNQNAVPSLSGYPSSTGAGGYKNNRSSGSNTPLKAGSLFATSTNNSISAARSHSTSRNTTTVCARDVVDPIELELRQIDGYLQPQETHISADLGGSQSHK</sequence>
<keyword evidence="1" id="KW-0472">Membrane</keyword>
<accession>A0A0W7VR33</accession>
<comment type="caution">
    <text evidence="2">The sequence shown here is derived from an EMBL/GenBank/DDBJ whole genome shotgun (WGS) entry which is preliminary data.</text>
</comment>
<dbReference type="EMBL" id="MTYH01000051">
    <property type="protein sequence ID" value="PNP42219.1"/>
    <property type="molecule type" value="Genomic_DNA"/>
</dbReference>
<dbReference type="GeneID" id="29985002"/>
<dbReference type="STRING" id="398673.A0A0W7VR33"/>
<dbReference type="Proteomes" id="UP000236546">
    <property type="component" value="Unassembled WGS sequence"/>
</dbReference>
<evidence type="ECO:0000313" key="3">
    <source>
        <dbReference type="EMBL" id="PON28534.1"/>
    </source>
</evidence>
<dbReference type="RefSeq" id="XP_018661910.1">
    <property type="nucleotide sequence ID" value="XM_018804919.1"/>
</dbReference>
<dbReference type="GO" id="GO:0038038">
    <property type="term" value="C:G protein-coupled receptor homodimeric complex"/>
    <property type="evidence" value="ECO:0007669"/>
    <property type="project" value="TreeGrafter"/>
</dbReference>
<keyword evidence="1" id="KW-0812">Transmembrane</keyword>
<dbReference type="PANTHER" id="PTHR28009:SF1">
    <property type="entry name" value="PHEROMONE ALPHA FACTOR RECEPTOR"/>
    <property type="match status" value="1"/>
</dbReference>
<evidence type="ECO:0000256" key="1">
    <source>
        <dbReference type="SAM" id="Phobius"/>
    </source>
</evidence>
<feature type="transmembrane region" description="Helical" evidence="1">
    <location>
        <begin position="39"/>
        <end position="59"/>
    </location>
</feature>
<dbReference type="Pfam" id="PF02116">
    <property type="entry name" value="STE2"/>
    <property type="match status" value="1"/>
</dbReference>
<dbReference type="OrthoDB" id="5402633at2759"/>
<keyword evidence="3" id="KW-0675">Receptor</keyword>
<dbReference type="InterPro" id="IPR000366">
    <property type="entry name" value="GPCR_STE2"/>
</dbReference>
<dbReference type="Proteomes" id="UP000054821">
    <property type="component" value="Unassembled WGS sequence"/>
</dbReference>
<reference evidence="3 4" key="1">
    <citation type="journal article" date="2016" name="Genome Announc.">
        <title>Draft Whole-Genome Sequence of Trichoderma gamsii T6085, a Promising Biocontrol Agent of Fusarium Head Blight on Wheat.</title>
        <authorList>
            <person name="Baroncelli R."/>
            <person name="Zapparata A."/>
            <person name="Piaggeschi G."/>
            <person name="Sarrocco S."/>
            <person name="Vannacci G."/>
        </authorList>
    </citation>
    <scope>NUCLEOTIDE SEQUENCE [LARGE SCALE GENOMIC DNA]</scope>
    <source>
        <strain evidence="3 4">T6085</strain>
    </source>
</reference>
<dbReference type="EMBL" id="JPDN02000006">
    <property type="protein sequence ID" value="PON28534.1"/>
    <property type="molecule type" value="Genomic_DNA"/>
</dbReference>
<dbReference type="PRINTS" id="PR00250">
    <property type="entry name" value="GPCRSTE2"/>
</dbReference>
<reference evidence="3" key="3">
    <citation type="submission" date="2017-08" db="EMBL/GenBank/DDBJ databases">
        <title>Trichoderma gamsii strain T6085, whole genome shotgun sequencing project.</title>
        <authorList>
            <person name="Baroncelli R."/>
        </authorList>
    </citation>
    <scope>NUCLEOTIDE SEQUENCE</scope>
    <source>
        <strain evidence="3">T6085</strain>
    </source>
</reference>
<feature type="transmembrane region" description="Helical" evidence="1">
    <location>
        <begin position="237"/>
        <end position="255"/>
    </location>
</feature>
<dbReference type="PANTHER" id="PTHR28009">
    <property type="entry name" value="PHEROMONE ALPHA FACTOR RECEPTOR"/>
    <property type="match status" value="1"/>
</dbReference>
<feature type="transmembrane region" description="Helical" evidence="1">
    <location>
        <begin position="192"/>
        <end position="217"/>
    </location>
</feature>
<name>A0A0W7VR33_9HYPO</name>
<dbReference type="InterPro" id="IPR027458">
    <property type="entry name" value="STE2_TM1-TM2_sf"/>
</dbReference>